<evidence type="ECO:0000313" key="4">
    <source>
        <dbReference type="Proteomes" id="UP000199517"/>
    </source>
</evidence>
<accession>A0A1I1WNS1</accession>
<evidence type="ECO:0000256" key="1">
    <source>
        <dbReference type="SAM" id="MobiDB-lite"/>
    </source>
</evidence>
<dbReference type="PANTHER" id="PTHR47708:SF2">
    <property type="entry name" value="SI:CH73-132F6.5"/>
    <property type="match status" value="1"/>
</dbReference>
<dbReference type="EMBL" id="FOMQ01000010">
    <property type="protein sequence ID" value="SFD96825.1"/>
    <property type="molecule type" value="Genomic_DNA"/>
</dbReference>
<dbReference type="STRING" id="32040.SAMN04489710_110127"/>
<evidence type="ECO:0000313" key="3">
    <source>
        <dbReference type="EMBL" id="SFD96825.1"/>
    </source>
</evidence>
<dbReference type="PANTHER" id="PTHR47708">
    <property type="match status" value="1"/>
</dbReference>
<proteinExistence type="predicted"/>
<name>A0A1I1WNS1_9BURK</name>
<feature type="compositionally biased region" description="Basic and acidic residues" evidence="1">
    <location>
        <begin position="1"/>
        <end position="10"/>
    </location>
</feature>
<dbReference type="InterPro" id="IPR056362">
    <property type="entry name" value="AtuA-like_ferredoxin_dom"/>
</dbReference>
<keyword evidence="4" id="KW-1185">Reference proteome</keyword>
<reference evidence="4" key="1">
    <citation type="submission" date="2016-10" db="EMBL/GenBank/DDBJ databases">
        <authorList>
            <person name="Varghese N."/>
            <person name="Submissions S."/>
        </authorList>
    </citation>
    <scope>NUCLEOTIDE SEQUENCE [LARGE SCALE GENOMIC DNA]</scope>
    <source>
        <strain evidence="4">DSM 7481</strain>
    </source>
</reference>
<feature type="region of interest" description="Disordered" evidence="1">
    <location>
        <begin position="1"/>
        <end position="25"/>
    </location>
</feature>
<protein>
    <recommendedName>
        <fullName evidence="2">AtuA-like ferredoxin-fold domain-containing protein</fullName>
    </recommendedName>
</protein>
<dbReference type="Pfam" id="PF23544">
    <property type="entry name" value="AtuA_ferredoxin"/>
    <property type="match status" value="1"/>
</dbReference>
<dbReference type="Proteomes" id="UP000199517">
    <property type="component" value="Unassembled WGS sequence"/>
</dbReference>
<gene>
    <name evidence="3" type="ORF">SAMN04489710_110127</name>
</gene>
<sequence>MTPRTADMETHGMPTHTPPDRTPPATGTLTVPLYRLAHGRTGDKGNRSNISVIAWHPALWPVLQAQVTEEAIARQFAHRAPARVARHLLPLLHAMNVVIDDVLDGGVNDALNLDSHGKTLAYLLLDMPVRVPADLAGHLAGPGPQA</sequence>
<dbReference type="AlphaFoldDB" id="A0A1I1WNS1"/>
<evidence type="ECO:0000259" key="2">
    <source>
        <dbReference type="Pfam" id="PF23544"/>
    </source>
</evidence>
<feature type="domain" description="AtuA-like ferredoxin-fold" evidence="2">
    <location>
        <begin position="31"/>
        <end position="129"/>
    </location>
</feature>
<organism evidence="3 4">
    <name type="scientific">Paracidovorax konjaci</name>
    <dbReference type="NCBI Taxonomy" id="32040"/>
    <lineage>
        <taxon>Bacteria</taxon>
        <taxon>Pseudomonadati</taxon>
        <taxon>Pseudomonadota</taxon>
        <taxon>Betaproteobacteria</taxon>
        <taxon>Burkholderiales</taxon>
        <taxon>Comamonadaceae</taxon>
        <taxon>Paracidovorax</taxon>
    </lineage>
</organism>